<evidence type="ECO:0000256" key="4">
    <source>
        <dbReference type="ARBA" id="ARBA00022519"/>
    </source>
</evidence>
<evidence type="ECO:0000313" key="13">
    <source>
        <dbReference type="EMBL" id="BCM26129.1"/>
    </source>
</evidence>
<feature type="transmembrane region" description="Helical" evidence="11">
    <location>
        <begin position="6"/>
        <end position="24"/>
    </location>
</feature>
<keyword evidence="7" id="KW-0448">Lipopolysaccharide biosynthesis</keyword>
<evidence type="ECO:0000256" key="9">
    <source>
        <dbReference type="ARBA" id="ARBA00023098"/>
    </source>
</evidence>
<dbReference type="RefSeq" id="WP_221764149.1">
    <property type="nucleotide sequence ID" value="NZ_AP024110.1"/>
</dbReference>
<dbReference type="EMBL" id="AP024110">
    <property type="protein sequence ID" value="BCM26129.1"/>
    <property type="molecule type" value="Genomic_DNA"/>
</dbReference>
<organism evidence="13 14">
    <name type="scientific">Methyloradius palustris</name>
    <dbReference type="NCBI Taxonomy" id="2778876"/>
    <lineage>
        <taxon>Bacteria</taxon>
        <taxon>Pseudomonadati</taxon>
        <taxon>Pseudomonadota</taxon>
        <taxon>Betaproteobacteria</taxon>
        <taxon>Nitrosomonadales</taxon>
        <taxon>Methylophilaceae</taxon>
        <taxon>Methyloradius</taxon>
    </lineage>
</organism>
<accession>A0A8D5JXH0</accession>
<dbReference type="GO" id="GO:0022857">
    <property type="term" value="F:transmembrane transporter activity"/>
    <property type="evidence" value="ECO:0007669"/>
    <property type="project" value="InterPro"/>
</dbReference>
<dbReference type="GO" id="GO:0005886">
    <property type="term" value="C:plasma membrane"/>
    <property type="evidence" value="ECO:0007669"/>
    <property type="project" value="UniProtKB-SubCell"/>
</dbReference>
<sequence>MESLKPLLLLSIALLLDTLGTVLFKHGSNMSVQTTQTGWRGHVESIIGTLKRKEISLGVVVYIIEYIVWIGFLSTTAVSIAYPLSSINIILILIASSLFLGEKVGKRRWYGALMIIVGVFLVGGTA</sequence>
<keyword evidence="9" id="KW-0443">Lipid metabolism</keyword>
<evidence type="ECO:0000256" key="10">
    <source>
        <dbReference type="ARBA" id="ARBA00023136"/>
    </source>
</evidence>
<comment type="subcellular location">
    <subcellularLocation>
        <location evidence="1">Cell membrane</location>
        <topology evidence="1">Multi-pass membrane protein</topology>
    </subcellularLocation>
</comment>
<dbReference type="SUPFAM" id="SSF103481">
    <property type="entry name" value="Multidrug resistance efflux transporter EmrE"/>
    <property type="match status" value="1"/>
</dbReference>
<keyword evidence="4" id="KW-0997">Cell inner membrane</keyword>
<dbReference type="GO" id="GO:0009245">
    <property type="term" value="P:lipid A biosynthetic process"/>
    <property type="evidence" value="ECO:0007669"/>
    <property type="project" value="UniProtKB-KW"/>
</dbReference>
<evidence type="ECO:0000256" key="1">
    <source>
        <dbReference type="ARBA" id="ARBA00004651"/>
    </source>
</evidence>
<dbReference type="GO" id="GO:0009103">
    <property type="term" value="P:lipopolysaccharide biosynthetic process"/>
    <property type="evidence" value="ECO:0007669"/>
    <property type="project" value="UniProtKB-KW"/>
</dbReference>
<dbReference type="Gene3D" id="1.10.3730.20">
    <property type="match status" value="1"/>
</dbReference>
<keyword evidence="14" id="KW-1185">Reference proteome</keyword>
<evidence type="ECO:0000256" key="5">
    <source>
        <dbReference type="ARBA" id="ARBA00022556"/>
    </source>
</evidence>
<keyword evidence="5" id="KW-0441">Lipid A biosynthesis</keyword>
<protein>
    <recommendedName>
        <fullName evidence="12">EamA domain-containing protein</fullName>
    </recommendedName>
</protein>
<dbReference type="Pfam" id="PF00892">
    <property type="entry name" value="EamA"/>
    <property type="match status" value="1"/>
</dbReference>
<dbReference type="AlphaFoldDB" id="A0A8D5JXH0"/>
<feature type="domain" description="EamA" evidence="12">
    <location>
        <begin position="3"/>
        <end position="122"/>
    </location>
</feature>
<dbReference type="KEGG" id="mpau:ZMTM_23880"/>
<dbReference type="InterPro" id="IPR037185">
    <property type="entry name" value="EmrE-like"/>
</dbReference>
<dbReference type="Proteomes" id="UP000826722">
    <property type="component" value="Chromosome"/>
</dbReference>
<dbReference type="PANTHER" id="PTHR30561">
    <property type="entry name" value="SMR FAMILY PROTON-DEPENDENT DRUG EFFLUX TRANSPORTER SUGE"/>
    <property type="match status" value="1"/>
</dbReference>
<evidence type="ECO:0000256" key="3">
    <source>
        <dbReference type="ARBA" id="ARBA00022516"/>
    </source>
</evidence>
<feature type="transmembrane region" description="Helical" evidence="11">
    <location>
        <begin position="108"/>
        <end position="125"/>
    </location>
</feature>
<evidence type="ECO:0000256" key="11">
    <source>
        <dbReference type="SAM" id="Phobius"/>
    </source>
</evidence>
<dbReference type="InterPro" id="IPR000390">
    <property type="entry name" value="Small_drug/metabolite_transptr"/>
</dbReference>
<evidence type="ECO:0000256" key="6">
    <source>
        <dbReference type="ARBA" id="ARBA00022692"/>
    </source>
</evidence>
<keyword evidence="10 11" id="KW-0472">Membrane</keyword>
<evidence type="ECO:0000259" key="12">
    <source>
        <dbReference type="Pfam" id="PF00892"/>
    </source>
</evidence>
<feature type="transmembrane region" description="Helical" evidence="11">
    <location>
        <begin position="80"/>
        <end position="101"/>
    </location>
</feature>
<dbReference type="InterPro" id="IPR000620">
    <property type="entry name" value="EamA_dom"/>
</dbReference>
<gene>
    <name evidence="13" type="ORF">ZMTM_23880</name>
</gene>
<keyword evidence="3" id="KW-0444">Lipid biosynthesis</keyword>
<evidence type="ECO:0000256" key="8">
    <source>
        <dbReference type="ARBA" id="ARBA00022989"/>
    </source>
</evidence>
<name>A0A8D5JXH0_9PROT</name>
<proteinExistence type="predicted"/>
<keyword evidence="2" id="KW-1003">Cell membrane</keyword>
<dbReference type="PANTHER" id="PTHR30561:SF9">
    <property type="entry name" value="4-AMINO-4-DEOXY-L-ARABINOSE-PHOSPHOUNDECAPRENOL FLIPPASE SUBUNIT ARNF-RELATED"/>
    <property type="match status" value="1"/>
</dbReference>
<reference evidence="13" key="1">
    <citation type="journal article" date="2021" name="Arch. Microbiol.">
        <title>Methyloradius palustris gen. nov., sp. nov., a methanol-oxidizing bacterium isolated from snow.</title>
        <authorList>
            <person name="Miyadera T."/>
            <person name="Kojima H."/>
            <person name="Fukui M."/>
        </authorList>
    </citation>
    <scope>NUCLEOTIDE SEQUENCE</scope>
    <source>
        <strain evidence="13">Zm11</strain>
    </source>
</reference>
<evidence type="ECO:0000313" key="14">
    <source>
        <dbReference type="Proteomes" id="UP000826722"/>
    </source>
</evidence>
<keyword evidence="8 11" id="KW-1133">Transmembrane helix</keyword>
<evidence type="ECO:0000256" key="2">
    <source>
        <dbReference type="ARBA" id="ARBA00022475"/>
    </source>
</evidence>
<evidence type="ECO:0000256" key="7">
    <source>
        <dbReference type="ARBA" id="ARBA00022985"/>
    </source>
</evidence>
<keyword evidence="6 11" id="KW-0812">Transmembrane</keyword>